<feature type="compositionally biased region" description="Low complexity" evidence="3">
    <location>
        <begin position="33"/>
        <end position="44"/>
    </location>
</feature>
<reference evidence="4 5" key="1">
    <citation type="submission" date="2014-04" db="EMBL/GenBank/DDBJ databases">
        <authorList>
            <consortium name="DOE Joint Genome Institute"/>
            <person name="Kuo A."/>
            <person name="Martino E."/>
            <person name="Perotto S."/>
            <person name="Kohler A."/>
            <person name="Nagy L.G."/>
            <person name="Floudas D."/>
            <person name="Copeland A."/>
            <person name="Barry K.W."/>
            <person name="Cichocki N."/>
            <person name="Veneault-Fourrey C."/>
            <person name="LaButti K."/>
            <person name="Lindquist E.A."/>
            <person name="Lipzen A."/>
            <person name="Lundell T."/>
            <person name="Morin E."/>
            <person name="Murat C."/>
            <person name="Sun H."/>
            <person name="Tunlid A."/>
            <person name="Henrissat B."/>
            <person name="Grigoriev I.V."/>
            <person name="Hibbett D.S."/>
            <person name="Martin F."/>
            <person name="Nordberg H.P."/>
            <person name="Cantor M.N."/>
            <person name="Hua S.X."/>
        </authorList>
    </citation>
    <scope>NUCLEOTIDE SEQUENCE [LARGE SCALE GENOMIC DNA]</scope>
    <source>
        <strain evidence="4 5">Zn</strain>
    </source>
</reference>
<dbReference type="OrthoDB" id="4158070at2759"/>
<dbReference type="InParanoid" id="A0A0C3GUX8"/>
<gene>
    <name evidence="4" type="ORF">OIDMADRAFT_181215</name>
</gene>
<keyword evidence="5" id="KW-1185">Reference proteome</keyword>
<evidence type="ECO:0000256" key="2">
    <source>
        <dbReference type="ARBA" id="ARBA00023242"/>
    </source>
</evidence>
<dbReference type="GO" id="GO:0005634">
    <property type="term" value="C:nucleus"/>
    <property type="evidence" value="ECO:0007669"/>
    <property type="project" value="UniProtKB-SubCell"/>
</dbReference>
<keyword evidence="2" id="KW-0539">Nucleus</keyword>
<accession>A0A0C3GUX8</accession>
<dbReference type="EMBL" id="KN832878">
    <property type="protein sequence ID" value="KIM99905.1"/>
    <property type="molecule type" value="Genomic_DNA"/>
</dbReference>
<comment type="subcellular location">
    <subcellularLocation>
        <location evidence="1">Nucleus</location>
    </subcellularLocation>
</comment>
<sequence>MSSRFVCDYDLHLVWEEDALSGGKCHGRAGVWSKSSTGSTRSTSAICQRASGGSVGSRNELDTSGRDLSAIPKRRHDAVLQQVFLHTTTEDMILHYRIFRKGRLLPQHANKDERLIKNHGRLWTPLAAVNGHSFPLSYLGDPLASLSLFPSSRGMSGDEITLMDYYKNVVCPDVTHIRRDGEHDPRQFFLWCATESRVVYLGVLMTSANFLKIQDSKFTVLALKYRQRALEIMSCLLQMMETRATEIIILAMMLCSYENECDPAWATHLAVFNDMILRRRQRLDGEYGNEYAFRLGWRYLGYHLVIAKTVYPVEALMLSNESLRDTGASSWSSTENLSLTMPLDKMDVIDAYSGMSNRLLLLINEITEIKKQIEFCSGGLRGNRGEENVILLENIRRIYQSLSSLQQTIPYFIQMTAPGWIESMRKTAEATRLAALILLHETLRPTFFKNISKSAHNQFSSAFNSILADNNVSIYIKSTLNLVDEVINGGPLSVSWPLWPLFIASCCTEDETDRMFILKSFNSALKKSNLGNIRPAFNVVQAVWNQRELEADDEICARTRKRRLQQNECVGDDDRSWYAWGKVMAMMGLKVSLA</sequence>
<dbReference type="PANTHER" id="PTHR37534">
    <property type="entry name" value="TRANSCRIPTIONAL ACTIVATOR PROTEIN UGA3"/>
    <property type="match status" value="1"/>
</dbReference>
<dbReference type="GO" id="GO:0003700">
    <property type="term" value="F:DNA-binding transcription factor activity"/>
    <property type="evidence" value="ECO:0007669"/>
    <property type="project" value="TreeGrafter"/>
</dbReference>
<dbReference type="HOGENOM" id="CLU_015493_3_1_1"/>
<reference evidence="5" key="2">
    <citation type="submission" date="2015-01" db="EMBL/GenBank/DDBJ databases">
        <title>Evolutionary Origins and Diversification of the Mycorrhizal Mutualists.</title>
        <authorList>
            <consortium name="DOE Joint Genome Institute"/>
            <consortium name="Mycorrhizal Genomics Consortium"/>
            <person name="Kohler A."/>
            <person name="Kuo A."/>
            <person name="Nagy L.G."/>
            <person name="Floudas D."/>
            <person name="Copeland A."/>
            <person name="Barry K.W."/>
            <person name="Cichocki N."/>
            <person name="Veneault-Fourrey C."/>
            <person name="LaButti K."/>
            <person name="Lindquist E.A."/>
            <person name="Lipzen A."/>
            <person name="Lundell T."/>
            <person name="Morin E."/>
            <person name="Murat C."/>
            <person name="Riley R."/>
            <person name="Ohm R."/>
            <person name="Sun H."/>
            <person name="Tunlid A."/>
            <person name="Henrissat B."/>
            <person name="Grigoriev I.V."/>
            <person name="Hibbett D.S."/>
            <person name="Martin F."/>
        </authorList>
    </citation>
    <scope>NUCLEOTIDE SEQUENCE [LARGE SCALE GENOMIC DNA]</scope>
    <source>
        <strain evidence="5">Zn</strain>
    </source>
</reference>
<evidence type="ECO:0008006" key="6">
    <source>
        <dbReference type="Google" id="ProtNLM"/>
    </source>
</evidence>
<proteinExistence type="predicted"/>
<dbReference type="Proteomes" id="UP000054321">
    <property type="component" value="Unassembled WGS sequence"/>
</dbReference>
<feature type="region of interest" description="Disordered" evidence="3">
    <location>
        <begin position="31"/>
        <end position="68"/>
    </location>
</feature>
<evidence type="ECO:0000256" key="3">
    <source>
        <dbReference type="SAM" id="MobiDB-lite"/>
    </source>
</evidence>
<evidence type="ECO:0000313" key="5">
    <source>
        <dbReference type="Proteomes" id="UP000054321"/>
    </source>
</evidence>
<dbReference type="InterPro" id="IPR021858">
    <property type="entry name" value="Fun_TF"/>
</dbReference>
<dbReference type="GO" id="GO:0045944">
    <property type="term" value="P:positive regulation of transcription by RNA polymerase II"/>
    <property type="evidence" value="ECO:0007669"/>
    <property type="project" value="TreeGrafter"/>
</dbReference>
<name>A0A0C3GUX8_OIDMZ</name>
<dbReference type="Pfam" id="PF11951">
    <property type="entry name" value="Fungal_trans_2"/>
    <property type="match status" value="1"/>
</dbReference>
<evidence type="ECO:0000313" key="4">
    <source>
        <dbReference type="EMBL" id="KIM99905.1"/>
    </source>
</evidence>
<dbReference type="STRING" id="913774.A0A0C3GUX8"/>
<organism evidence="4 5">
    <name type="scientific">Oidiodendron maius (strain Zn)</name>
    <dbReference type="NCBI Taxonomy" id="913774"/>
    <lineage>
        <taxon>Eukaryota</taxon>
        <taxon>Fungi</taxon>
        <taxon>Dikarya</taxon>
        <taxon>Ascomycota</taxon>
        <taxon>Pezizomycotina</taxon>
        <taxon>Leotiomycetes</taxon>
        <taxon>Leotiomycetes incertae sedis</taxon>
        <taxon>Myxotrichaceae</taxon>
        <taxon>Oidiodendron</taxon>
    </lineage>
</organism>
<dbReference type="AlphaFoldDB" id="A0A0C3GUX8"/>
<dbReference type="PANTHER" id="PTHR37534:SF49">
    <property type="entry name" value="LYSINE BIOSYNTHESIS REGULATORY PROTEIN LYS14"/>
    <property type="match status" value="1"/>
</dbReference>
<evidence type="ECO:0000256" key="1">
    <source>
        <dbReference type="ARBA" id="ARBA00004123"/>
    </source>
</evidence>
<protein>
    <recommendedName>
        <fullName evidence="6">Transcription factor domain-containing protein</fullName>
    </recommendedName>
</protein>
<dbReference type="GO" id="GO:0000976">
    <property type="term" value="F:transcription cis-regulatory region binding"/>
    <property type="evidence" value="ECO:0007669"/>
    <property type="project" value="TreeGrafter"/>
</dbReference>